<feature type="transmembrane region" description="Helical" evidence="5">
    <location>
        <begin position="188"/>
        <end position="203"/>
    </location>
</feature>
<dbReference type="InterPro" id="IPR051533">
    <property type="entry name" value="WaaL-like"/>
</dbReference>
<feature type="transmembrane region" description="Helical" evidence="5">
    <location>
        <begin position="49"/>
        <end position="68"/>
    </location>
</feature>
<evidence type="ECO:0000256" key="4">
    <source>
        <dbReference type="ARBA" id="ARBA00023136"/>
    </source>
</evidence>
<keyword evidence="7" id="KW-0436">Ligase</keyword>
<feature type="transmembrane region" description="Helical" evidence="5">
    <location>
        <begin position="209"/>
        <end position="226"/>
    </location>
</feature>
<dbReference type="InterPro" id="IPR007016">
    <property type="entry name" value="O-antigen_ligase-rel_domated"/>
</dbReference>
<feature type="transmembrane region" description="Helical" evidence="5">
    <location>
        <begin position="80"/>
        <end position="97"/>
    </location>
</feature>
<feature type="domain" description="O-antigen ligase-related" evidence="6">
    <location>
        <begin position="193"/>
        <end position="347"/>
    </location>
</feature>
<feature type="transmembrane region" description="Helical" evidence="5">
    <location>
        <begin position="130"/>
        <end position="149"/>
    </location>
</feature>
<comment type="subcellular location">
    <subcellularLocation>
        <location evidence="1">Membrane</location>
        <topology evidence="1">Multi-pass membrane protein</topology>
    </subcellularLocation>
</comment>
<dbReference type="PANTHER" id="PTHR37422:SF13">
    <property type="entry name" value="LIPOPOLYSACCHARIDE BIOSYNTHESIS PROTEIN PA4999-RELATED"/>
    <property type="match status" value="1"/>
</dbReference>
<gene>
    <name evidence="7" type="ORF">EZI54_10720</name>
</gene>
<dbReference type="EMBL" id="SJDL01000014">
    <property type="protein sequence ID" value="TBW55902.1"/>
    <property type="molecule type" value="Genomic_DNA"/>
</dbReference>
<evidence type="ECO:0000256" key="2">
    <source>
        <dbReference type="ARBA" id="ARBA00022692"/>
    </source>
</evidence>
<reference evidence="7 8" key="1">
    <citation type="submission" date="2019-02" db="EMBL/GenBank/DDBJ databases">
        <title>Marinobacter halodurans sp. nov., a marine bacterium isolated from sea tidal flat.</title>
        <authorList>
            <person name="Yoo Y."/>
            <person name="Lee D.W."/>
            <person name="Kim B.S."/>
            <person name="Kim J.-J."/>
        </authorList>
    </citation>
    <scope>NUCLEOTIDE SEQUENCE [LARGE SCALE GENOMIC DNA]</scope>
    <source>
        <strain evidence="7 8">YJ-S3-2</strain>
    </source>
</reference>
<name>A0ABY1ZMN9_9GAMM</name>
<dbReference type="Pfam" id="PF04932">
    <property type="entry name" value="Wzy_C"/>
    <property type="match status" value="1"/>
</dbReference>
<feature type="transmembrane region" description="Helical" evidence="5">
    <location>
        <begin position="233"/>
        <end position="252"/>
    </location>
</feature>
<proteinExistence type="predicted"/>
<evidence type="ECO:0000313" key="8">
    <source>
        <dbReference type="Proteomes" id="UP000313645"/>
    </source>
</evidence>
<feature type="transmembrane region" description="Helical" evidence="5">
    <location>
        <begin position="161"/>
        <end position="179"/>
    </location>
</feature>
<keyword evidence="4 5" id="KW-0472">Membrane</keyword>
<dbReference type="Proteomes" id="UP000313645">
    <property type="component" value="Unassembled WGS sequence"/>
</dbReference>
<feature type="transmembrane region" description="Helical" evidence="5">
    <location>
        <begin position="364"/>
        <end position="382"/>
    </location>
</feature>
<sequence length="414" mass="46720">MQSTYFEILGYSLSNSDSSINSWLPQLLPLVPLVYSFTLMWWIPEGDKYVPGMVIISLLVFCFYSRRYLELKLDGVRKKFLVSVWLLTLYQISVYFIKGDSWTELRALLTMAVYLSFLSFLKIRIFWLKLLLIISGSGLVVLTYGLYLAHGGRIGGFINPIPYATALAAVFSMIFLIAIHERCLWKKNALFLLSVAIFLAILMTQTRGIALPLVVFVPCVLVYWLIRERSFKFAISVLCIFFLLVMSGVYFISKGRIEATSNEVAAIEAGNQTGSIGLRLQMWGAAFDIWRQRPVFGWGQTHSEALRAMYRSGDVSKALMDFNPPHYHNQFIDMAVKKGALGLAIFVFMLYRAIAMVSASSSPALRWGGSLLIALYLAAGLTDVPYRHPGTVYIFFSLVMSIYLAAPKRQGIVR</sequence>
<keyword evidence="3 5" id="KW-1133">Transmembrane helix</keyword>
<keyword evidence="2 5" id="KW-0812">Transmembrane</keyword>
<protein>
    <submittedName>
        <fullName evidence="7">O-antigen ligase family protein</fullName>
    </submittedName>
</protein>
<dbReference type="RefSeq" id="WP_131481824.1">
    <property type="nucleotide sequence ID" value="NZ_SJDL01000014.1"/>
</dbReference>
<evidence type="ECO:0000256" key="5">
    <source>
        <dbReference type="SAM" id="Phobius"/>
    </source>
</evidence>
<evidence type="ECO:0000259" key="6">
    <source>
        <dbReference type="Pfam" id="PF04932"/>
    </source>
</evidence>
<comment type="caution">
    <text evidence="7">The sequence shown here is derived from an EMBL/GenBank/DDBJ whole genome shotgun (WGS) entry which is preliminary data.</text>
</comment>
<evidence type="ECO:0000313" key="7">
    <source>
        <dbReference type="EMBL" id="TBW55902.1"/>
    </source>
</evidence>
<feature type="transmembrane region" description="Helical" evidence="5">
    <location>
        <begin position="388"/>
        <end position="406"/>
    </location>
</feature>
<feature type="transmembrane region" description="Helical" evidence="5">
    <location>
        <begin position="23"/>
        <end position="43"/>
    </location>
</feature>
<evidence type="ECO:0000256" key="1">
    <source>
        <dbReference type="ARBA" id="ARBA00004141"/>
    </source>
</evidence>
<organism evidence="7 8">
    <name type="scientific">Marinobacter halodurans</name>
    <dbReference type="NCBI Taxonomy" id="2528979"/>
    <lineage>
        <taxon>Bacteria</taxon>
        <taxon>Pseudomonadati</taxon>
        <taxon>Pseudomonadota</taxon>
        <taxon>Gammaproteobacteria</taxon>
        <taxon>Pseudomonadales</taxon>
        <taxon>Marinobacteraceae</taxon>
        <taxon>Marinobacter</taxon>
    </lineage>
</organism>
<feature type="transmembrane region" description="Helical" evidence="5">
    <location>
        <begin position="339"/>
        <end position="357"/>
    </location>
</feature>
<keyword evidence="8" id="KW-1185">Reference proteome</keyword>
<evidence type="ECO:0000256" key="3">
    <source>
        <dbReference type="ARBA" id="ARBA00022989"/>
    </source>
</evidence>
<dbReference type="PANTHER" id="PTHR37422">
    <property type="entry name" value="TEICHURONIC ACID BIOSYNTHESIS PROTEIN TUAE"/>
    <property type="match status" value="1"/>
</dbReference>
<dbReference type="GO" id="GO:0016874">
    <property type="term" value="F:ligase activity"/>
    <property type="evidence" value="ECO:0007669"/>
    <property type="project" value="UniProtKB-KW"/>
</dbReference>
<feature type="transmembrane region" description="Helical" evidence="5">
    <location>
        <begin position="103"/>
        <end position="123"/>
    </location>
</feature>
<accession>A0ABY1ZMN9</accession>